<proteinExistence type="predicted"/>
<dbReference type="AlphaFoldDB" id="A0A166MLW7"/>
<dbReference type="SUPFAM" id="SSF56112">
    <property type="entry name" value="Protein kinase-like (PK-like)"/>
    <property type="match status" value="1"/>
</dbReference>
<dbReference type="PROSITE" id="PS00108">
    <property type="entry name" value="PROTEIN_KINASE_ST"/>
    <property type="match status" value="1"/>
</dbReference>
<accession>A0A166MLW7</accession>
<evidence type="ECO:0000256" key="4">
    <source>
        <dbReference type="ARBA" id="ARBA00022741"/>
    </source>
</evidence>
<dbReference type="STRING" id="436010.A0A166MLW7"/>
<dbReference type="PANTHER" id="PTHR24356:SF1">
    <property type="entry name" value="SERINE_THREONINE-PROTEIN KINASE GREATWALL"/>
    <property type="match status" value="1"/>
</dbReference>
<dbReference type="GO" id="GO:0004674">
    <property type="term" value="F:protein serine/threonine kinase activity"/>
    <property type="evidence" value="ECO:0007669"/>
    <property type="project" value="UniProtKB-KW"/>
</dbReference>
<keyword evidence="2" id="KW-0723">Serine/threonine-protein kinase</keyword>
<dbReference type="InterPro" id="IPR008271">
    <property type="entry name" value="Ser/Thr_kinase_AS"/>
</dbReference>
<dbReference type="PROSITE" id="PS50011">
    <property type="entry name" value="PROTEIN_KINASE_DOM"/>
    <property type="match status" value="1"/>
</dbReference>
<dbReference type="InterPro" id="IPR011009">
    <property type="entry name" value="Kinase-like_dom_sf"/>
</dbReference>
<keyword evidence="3" id="KW-0808">Transferase</keyword>
<organism evidence="10 11">
    <name type="scientific">Athelia psychrophila</name>
    <dbReference type="NCBI Taxonomy" id="1759441"/>
    <lineage>
        <taxon>Eukaryota</taxon>
        <taxon>Fungi</taxon>
        <taxon>Dikarya</taxon>
        <taxon>Basidiomycota</taxon>
        <taxon>Agaricomycotina</taxon>
        <taxon>Agaricomycetes</taxon>
        <taxon>Agaricomycetidae</taxon>
        <taxon>Atheliales</taxon>
        <taxon>Atheliaceae</taxon>
        <taxon>Athelia</taxon>
    </lineage>
</organism>
<dbReference type="GO" id="GO:0005524">
    <property type="term" value="F:ATP binding"/>
    <property type="evidence" value="ECO:0007669"/>
    <property type="project" value="UniProtKB-KW"/>
</dbReference>
<evidence type="ECO:0000256" key="7">
    <source>
        <dbReference type="ARBA" id="ARBA00047899"/>
    </source>
</evidence>
<sequence length="332" mass="37911">MCWKTPASHIRSWAKLEADRSGKSFRRTRVSETKWPSNKLALELLVLELASQKRQPFLTQALATFQDEDNIYFVMRLYPADLWQVVYLEGVQFTPEQFKVLACELMLGIEALHKLHVVHRDLKLDNILLTPEGHLAVADYGEAEVFPTRRLNECSFMTGIRGTYGYMAPEILEGVAYTPAVDVWGFGIILFELYTGKRCIPGDTEEEARIMNTEMPYTMHERIPVEIDDPKLAEVLAFALALNPKHRASWQDFRSFAFFADVDWEAVKSRNCPVDMFKPTMGPLAPISDSTTPIADARKCASFSEEDFFNLGDDLRLDYGHGRHGRVEAHDR</sequence>
<feature type="domain" description="Protein kinase" evidence="9">
    <location>
        <begin position="1"/>
        <end position="259"/>
    </location>
</feature>
<dbReference type="Gene3D" id="1.10.510.10">
    <property type="entry name" value="Transferase(Phosphotransferase) domain 1"/>
    <property type="match status" value="1"/>
</dbReference>
<gene>
    <name evidence="10" type="ORF">FIBSPDRAFT_785054</name>
</gene>
<dbReference type="OrthoDB" id="1668230at2759"/>
<comment type="catalytic activity">
    <reaction evidence="7">
        <text>L-threonyl-[protein] + ATP = O-phospho-L-threonyl-[protein] + ADP + H(+)</text>
        <dbReference type="Rhea" id="RHEA:46608"/>
        <dbReference type="Rhea" id="RHEA-COMP:11060"/>
        <dbReference type="Rhea" id="RHEA-COMP:11605"/>
        <dbReference type="ChEBI" id="CHEBI:15378"/>
        <dbReference type="ChEBI" id="CHEBI:30013"/>
        <dbReference type="ChEBI" id="CHEBI:30616"/>
        <dbReference type="ChEBI" id="CHEBI:61977"/>
        <dbReference type="ChEBI" id="CHEBI:456216"/>
        <dbReference type="EC" id="2.7.11.1"/>
    </reaction>
</comment>
<keyword evidence="11" id="KW-1185">Reference proteome</keyword>
<dbReference type="EMBL" id="KV417528">
    <property type="protein sequence ID" value="KZP24131.1"/>
    <property type="molecule type" value="Genomic_DNA"/>
</dbReference>
<name>A0A166MLW7_9AGAM</name>
<evidence type="ECO:0000256" key="3">
    <source>
        <dbReference type="ARBA" id="ARBA00022679"/>
    </source>
</evidence>
<dbReference type="Pfam" id="PF00069">
    <property type="entry name" value="Pkinase"/>
    <property type="match status" value="1"/>
</dbReference>
<evidence type="ECO:0000256" key="2">
    <source>
        <dbReference type="ARBA" id="ARBA00022527"/>
    </source>
</evidence>
<evidence type="ECO:0000256" key="8">
    <source>
        <dbReference type="ARBA" id="ARBA00048679"/>
    </source>
</evidence>
<evidence type="ECO:0000256" key="1">
    <source>
        <dbReference type="ARBA" id="ARBA00012513"/>
    </source>
</evidence>
<keyword evidence="5" id="KW-0418">Kinase</keyword>
<evidence type="ECO:0000313" key="10">
    <source>
        <dbReference type="EMBL" id="KZP24131.1"/>
    </source>
</evidence>
<dbReference type="EC" id="2.7.11.1" evidence="1"/>
<dbReference type="SMART" id="SM00220">
    <property type="entry name" value="S_TKc"/>
    <property type="match status" value="1"/>
</dbReference>
<evidence type="ECO:0000256" key="5">
    <source>
        <dbReference type="ARBA" id="ARBA00022777"/>
    </source>
</evidence>
<evidence type="ECO:0000256" key="6">
    <source>
        <dbReference type="ARBA" id="ARBA00022840"/>
    </source>
</evidence>
<keyword evidence="4" id="KW-0547">Nucleotide-binding</keyword>
<reference evidence="10 11" key="1">
    <citation type="journal article" date="2016" name="Mol. Biol. Evol.">
        <title>Comparative Genomics of Early-Diverging Mushroom-Forming Fungi Provides Insights into the Origins of Lignocellulose Decay Capabilities.</title>
        <authorList>
            <person name="Nagy L.G."/>
            <person name="Riley R."/>
            <person name="Tritt A."/>
            <person name="Adam C."/>
            <person name="Daum C."/>
            <person name="Floudas D."/>
            <person name="Sun H."/>
            <person name="Yadav J.S."/>
            <person name="Pangilinan J."/>
            <person name="Larsson K.H."/>
            <person name="Matsuura K."/>
            <person name="Barry K."/>
            <person name="Labutti K."/>
            <person name="Kuo R."/>
            <person name="Ohm R.A."/>
            <person name="Bhattacharya S.S."/>
            <person name="Shirouzu T."/>
            <person name="Yoshinaga Y."/>
            <person name="Martin F.M."/>
            <person name="Grigoriev I.V."/>
            <person name="Hibbett D.S."/>
        </authorList>
    </citation>
    <scope>NUCLEOTIDE SEQUENCE [LARGE SCALE GENOMIC DNA]</scope>
    <source>
        <strain evidence="10 11">CBS 109695</strain>
    </source>
</reference>
<evidence type="ECO:0000259" key="9">
    <source>
        <dbReference type="PROSITE" id="PS50011"/>
    </source>
</evidence>
<dbReference type="InterPro" id="IPR000719">
    <property type="entry name" value="Prot_kinase_dom"/>
</dbReference>
<protein>
    <recommendedName>
        <fullName evidence="1">non-specific serine/threonine protein kinase</fullName>
        <ecNumber evidence="1">2.7.11.1</ecNumber>
    </recommendedName>
</protein>
<evidence type="ECO:0000313" key="11">
    <source>
        <dbReference type="Proteomes" id="UP000076532"/>
    </source>
</evidence>
<dbReference type="InterPro" id="IPR050236">
    <property type="entry name" value="Ser_Thr_kinase_AGC"/>
</dbReference>
<comment type="catalytic activity">
    <reaction evidence="8">
        <text>L-seryl-[protein] + ATP = O-phospho-L-seryl-[protein] + ADP + H(+)</text>
        <dbReference type="Rhea" id="RHEA:17989"/>
        <dbReference type="Rhea" id="RHEA-COMP:9863"/>
        <dbReference type="Rhea" id="RHEA-COMP:11604"/>
        <dbReference type="ChEBI" id="CHEBI:15378"/>
        <dbReference type="ChEBI" id="CHEBI:29999"/>
        <dbReference type="ChEBI" id="CHEBI:30616"/>
        <dbReference type="ChEBI" id="CHEBI:83421"/>
        <dbReference type="ChEBI" id="CHEBI:456216"/>
        <dbReference type="EC" id="2.7.11.1"/>
    </reaction>
</comment>
<keyword evidence="6" id="KW-0067">ATP-binding</keyword>
<dbReference type="Gene3D" id="3.30.200.20">
    <property type="entry name" value="Phosphorylase Kinase, domain 1"/>
    <property type="match status" value="1"/>
</dbReference>
<dbReference type="PANTHER" id="PTHR24356">
    <property type="entry name" value="SERINE/THREONINE-PROTEIN KINASE"/>
    <property type="match status" value="1"/>
</dbReference>
<dbReference type="Proteomes" id="UP000076532">
    <property type="component" value="Unassembled WGS sequence"/>
</dbReference>